<dbReference type="GO" id="GO:0015031">
    <property type="term" value="P:protein transport"/>
    <property type="evidence" value="ECO:0007669"/>
    <property type="project" value="UniProtKB-KW"/>
</dbReference>
<comment type="similarity">
    <text evidence="2">Belongs to the TonB family.</text>
</comment>
<evidence type="ECO:0000313" key="13">
    <source>
        <dbReference type="EMBL" id="PLW83520.1"/>
    </source>
</evidence>
<dbReference type="RefSeq" id="WP_101520201.1">
    <property type="nucleotide sequence ID" value="NZ_PKLZ01000002.1"/>
</dbReference>
<dbReference type="NCBIfam" id="TIGR01352">
    <property type="entry name" value="tonB_Cterm"/>
    <property type="match status" value="1"/>
</dbReference>
<keyword evidence="4" id="KW-1003">Cell membrane</keyword>
<keyword evidence="6 11" id="KW-0812">Transmembrane</keyword>
<dbReference type="InterPro" id="IPR006260">
    <property type="entry name" value="TonB/TolA_C"/>
</dbReference>
<dbReference type="Pfam" id="PF03544">
    <property type="entry name" value="TonB_C"/>
    <property type="match status" value="1"/>
</dbReference>
<accession>A0A2N5Y539</accession>
<keyword evidence="3" id="KW-0813">Transport</keyword>
<evidence type="ECO:0000256" key="5">
    <source>
        <dbReference type="ARBA" id="ARBA00022519"/>
    </source>
</evidence>
<comment type="subcellular location">
    <subcellularLocation>
        <location evidence="1">Cell inner membrane</location>
        <topology evidence="1">Single-pass membrane protein</topology>
        <orientation evidence="1">Periplasmic side</orientation>
    </subcellularLocation>
</comment>
<evidence type="ECO:0000259" key="12">
    <source>
        <dbReference type="PROSITE" id="PS52015"/>
    </source>
</evidence>
<dbReference type="EMBL" id="PKLZ01000002">
    <property type="protein sequence ID" value="PLW83520.1"/>
    <property type="molecule type" value="Genomic_DNA"/>
</dbReference>
<feature type="compositionally biased region" description="Polar residues" evidence="10">
    <location>
        <begin position="115"/>
        <end position="127"/>
    </location>
</feature>
<dbReference type="PROSITE" id="PS52015">
    <property type="entry name" value="TONB_CTD"/>
    <property type="match status" value="1"/>
</dbReference>
<evidence type="ECO:0000256" key="6">
    <source>
        <dbReference type="ARBA" id="ARBA00022692"/>
    </source>
</evidence>
<comment type="caution">
    <text evidence="13">The sequence shown here is derived from an EMBL/GenBank/DDBJ whole genome shotgun (WGS) entry which is preliminary data.</text>
</comment>
<sequence>MQQGIGSEPGNGIGIAVFLAAALHAILVLGIGFSAGDTPEYTPQLEITLAQRPTSLTQENARHLAQFNQQGSGNNDEQTSVTDSASAPLLVGTAETPDTAPAAVPRRQAEAPLVSENSTRQTLPQQRAGTTTTPMGAAGTNPEADQFDRELARLQAALEDQARDYSELPRVRRLTSLSTRSAIDAAYLHDWRKRVEAVGNRYYPEASVRYGIYGSLRLLVVINYDGRLEDIQVLSSSGFAVLDEAAMKIVRMAEPYAPFPAELRATTDKLEIIRTWQFEENTLSSERG</sequence>
<evidence type="ECO:0000256" key="7">
    <source>
        <dbReference type="ARBA" id="ARBA00022927"/>
    </source>
</evidence>
<evidence type="ECO:0000256" key="2">
    <source>
        <dbReference type="ARBA" id="ARBA00006555"/>
    </source>
</evidence>
<dbReference type="GO" id="GO:0098797">
    <property type="term" value="C:plasma membrane protein complex"/>
    <property type="evidence" value="ECO:0007669"/>
    <property type="project" value="TreeGrafter"/>
</dbReference>
<feature type="region of interest" description="Disordered" evidence="10">
    <location>
        <begin position="95"/>
        <end position="143"/>
    </location>
</feature>
<dbReference type="InterPro" id="IPR051045">
    <property type="entry name" value="TonB-dependent_transducer"/>
</dbReference>
<keyword evidence="8 11" id="KW-1133">Transmembrane helix</keyword>
<dbReference type="AlphaFoldDB" id="A0A2N5Y539"/>
<dbReference type="Gene3D" id="3.30.1150.10">
    <property type="match status" value="1"/>
</dbReference>
<evidence type="ECO:0000256" key="3">
    <source>
        <dbReference type="ARBA" id="ARBA00022448"/>
    </source>
</evidence>
<dbReference type="OrthoDB" id="9803361at2"/>
<protein>
    <submittedName>
        <fullName evidence="13">Energy transducer TonB</fullName>
    </submittedName>
</protein>
<feature type="compositionally biased region" description="Low complexity" evidence="10">
    <location>
        <begin position="128"/>
        <end position="140"/>
    </location>
</feature>
<gene>
    <name evidence="13" type="ORF">CWI75_03975</name>
</gene>
<dbReference type="GO" id="GO:0055085">
    <property type="term" value="P:transmembrane transport"/>
    <property type="evidence" value="ECO:0007669"/>
    <property type="project" value="InterPro"/>
</dbReference>
<dbReference type="GO" id="GO:0031992">
    <property type="term" value="F:energy transducer activity"/>
    <property type="evidence" value="ECO:0007669"/>
    <property type="project" value="TreeGrafter"/>
</dbReference>
<keyword evidence="7" id="KW-0653">Protein transport</keyword>
<evidence type="ECO:0000256" key="8">
    <source>
        <dbReference type="ARBA" id="ARBA00022989"/>
    </source>
</evidence>
<proteinExistence type="inferred from homology"/>
<evidence type="ECO:0000256" key="10">
    <source>
        <dbReference type="SAM" id="MobiDB-lite"/>
    </source>
</evidence>
<evidence type="ECO:0000256" key="9">
    <source>
        <dbReference type="ARBA" id="ARBA00023136"/>
    </source>
</evidence>
<keyword evidence="14" id="KW-1185">Reference proteome</keyword>
<dbReference type="SUPFAM" id="SSF74653">
    <property type="entry name" value="TolA/TonB C-terminal domain"/>
    <property type="match status" value="1"/>
</dbReference>
<evidence type="ECO:0000256" key="1">
    <source>
        <dbReference type="ARBA" id="ARBA00004383"/>
    </source>
</evidence>
<organism evidence="13 14">
    <name type="scientific">Kineobactrum sediminis</name>
    <dbReference type="NCBI Taxonomy" id="1905677"/>
    <lineage>
        <taxon>Bacteria</taxon>
        <taxon>Pseudomonadati</taxon>
        <taxon>Pseudomonadota</taxon>
        <taxon>Gammaproteobacteria</taxon>
        <taxon>Cellvibrionales</taxon>
        <taxon>Halieaceae</taxon>
        <taxon>Kineobactrum</taxon>
    </lineage>
</organism>
<evidence type="ECO:0000256" key="11">
    <source>
        <dbReference type="SAM" id="Phobius"/>
    </source>
</evidence>
<reference evidence="14" key="1">
    <citation type="submission" date="2017-11" db="EMBL/GenBank/DDBJ databases">
        <title>The draft genome sequence of Chromatocurvus sp. F02.</title>
        <authorList>
            <person name="Du Z.-J."/>
            <person name="Chang Y.-Q."/>
        </authorList>
    </citation>
    <scope>NUCLEOTIDE SEQUENCE [LARGE SCALE GENOMIC DNA]</scope>
    <source>
        <strain evidence="14">F02</strain>
    </source>
</reference>
<keyword evidence="9 11" id="KW-0472">Membrane</keyword>
<keyword evidence="5" id="KW-0997">Cell inner membrane</keyword>
<name>A0A2N5Y539_9GAMM</name>
<dbReference type="Proteomes" id="UP000234845">
    <property type="component" value="Unassembled WGS sequence"/>
</dbReference>
<dbReference type="PANTHER" id="PTHR33446:SF11">
    <property type="entry name" value="TONB3"/>
    <property type="match status" value="1"/>
</dbReference>
<dbReference type="PANTHER" id="PTHR33446">
    <property type="entry name" value="PROTEIN TONB-RELATED"/>
    <property type="match status" value="1"/>
</dbReference>
<feature type="domain" description="TonB C-terminal" evidence="12">
    <location>
        <begin position="188"/>
        <end position="285"/>
    </location>
</feature>
<dbReference type="InterPro" id="IPR037682">
    <property type="entry name" value="TonB_C"/>
</dbReference>
<evidence type="ECO:0000256" key="4">
    <source>
        <dbReference type="ARBA" id="ARBA00022475"/>
    </source>
</evidence>
<evidence type="ECO:0000313" key="14">
    <source>
        <dbReference type="Proteomes" id="UP000234845"/>
    </source>
</evidence>
<feature type="transmembrane region" description="Helical" evidence="11">
    <location>
        <begin position="12"/>
        <end position="33"/>
    </location>
</feature>